<evidence type="ECO:0000313" key="2">
    <source>
        <dbReference type="EnsemblPlants" id="OB09G17300.1"/>
    </source>
</evidence>
<name>J3MXK1_ORYBR</name>
<protein>
    <recommendedName>
        <fullName evidence="4">Secreted protein</fullName>
    </recommendedName>
</protein>
<dbReference type="Proteomes" id="UP000006038">
    <property type="component" value="Chromosome 9"/>
</dbReference>
<proteinExistence type="predicted"/>
<dbReference type="EnsemblPlants" id="OB09G17300.1">
    <property type="protein sequence ID" value="OB09G17300.1"/>
    <property type="gene ID" value="OB09G17300"/>
</dbReference>
<evidence type="ECO:0008006" key="4">
    <source>
        <dbReference type="Google" id="ProtNLM"/>
    </source>
</evidence>
<feature type="chain" id="PRO_5003775333" description="Secreted protein" evidence="1">
    <location>
        <begin position="26"/>
        <end position="63"/>
    </location>
</feature>
<keyword evidence="1" id="KW-0732">Signal</keyword>
<dbReference type="AlphaFoldDB" id="J3MXK1"/>
<sequence length="63" mass="7118">MYLPRWLCSSTLWKLLVLRANLTGGISTLQCAVHSLHCTIAPTEMQHQTRGEVEKRLGIHNFG</sequence>
<evidence type="ECO:0000256" key="1">
    <source>
        <dbReference type="SAM" id="SignalP"/>
    </source>
</evidence>
<keyword evidence="3" id="KW-1185">Reference proteome</keyword>
<dbReference type="HOGENOM" id="CLU_2889435_0_0_1"/>
<reference evidence="2" key="1">
    <citation type="journal article" date="2013" name="Nat. Commun.">
        <title>Whole-genome sequencing of Oryza brachyantha reveals mechanisms underlying Oryza genome evolution.</title>
        <authorList>
            <person name="Chen J."/>
            <person name="Huang Q."/>
            <person name="Gao D."/>
            <person name="Wang J."/>
            <person name="Lang Y."/>
            <person name="Liu T."/>
            <person name="Li B."/>
            <person name="Bai Z."/>
            <person name="Luis Goicoechea J."/>
            <person name="Liang C."/>
            <person name="Chen C."/>
            <person name="Zhang W."/>
            <person name="Sun S."/>
            <person name="Liao Y."/>
            <person name="Zhang X."/>
            <person name="Yang L."/>
            <person name="Song C."/>
            <person name="Wang M."/>
            <person name="Shi J."/>
            <person name="Liu G."/>
            <person name="Liu J."/>
            <person name="Zhou H."/>
            <person name="Zhou W."/>
            <person name="Yu Q."/>
            <person name="An N."/>
            <person name="Chen Y."/>
            <person name="Cai Q."/>
            <person name="Wang B."/>
            <person name="Liu B."/>
            <person name="Min J."/>
            <person name="Huang Y."/>
            <person name="Wu H."/>
            <person name="Li Z."/>
            <person name="Zhang Y."/>
            <person name="Yin Y."/>
            <person name="Song W."/>
            <person name="Jiang J."/>
            <person name="Jackson S.A."/>
            <person name="Wing R.A."/>
            <person name="Wang J."/>
            <person name="Chen M."/>
        </authorList>
    </citation>
    <scope>NUCLEOTIDE SEQUENCE [LARGE SCALE GENOMIC DNA]</scope>
    <source>
        <strain evidence="2">cv. IRGC 101232</strain>
    </source>
</reference>
<accession>J3MXK1</accession>
<evidence type="ECO:0000313" key="3">
    <source>
        <dbReference type="Proteomes" id="UP000006038"/>
    </source>
</evidence>
<feature type="signal peptide" evidence="1">
    <location>
        <begin position="1"/>
        <end position="25"/>
    </location>
</feature>
<dbReference type="Gramene" id="OB09G17300.1">
    <property type="protein sequence ID" value="OB09G17300.1"/>
    <property type="gene ID" value="OB09G17300"/>
</dbReference>
<organism evidence="2">
    <name type="scientific">Oryza brachyantha</name>
    <name type="common">malo sina</name>
    <dbReference type="NCBI Taxonomy" id="4533"/>
    <lineage>
        <taxon>Eukaryota</taxon>
        <taxon>Viridiplantae</taxon>
        <taxon>Streptophyta</taxon>
        <taxon>Embryophyta</taxon>
        <taxon>Tracheophyta</taxon>
        <taxon>Spermatophyta</taxon>
        <taxon>Magnoliopsida</taxon>
        <taxon>Liliopsida</taxon>
        <taxon>Poales</taxon>
        <taxon>Poaceae</taxon>
        <taxon>BOP clade</taxon>
        <taxon>Oryzoideae</taxon>
        <taxon>Oryzeae</taxon>
        <taxon>Oryzinae</taxon>
        <taxon>Oryza</taxon>
    </lineage>
</organism>
<reference evidence="2" key="2">
    <citation type="submission" date="2013-04" db="UniProtKB">
        <authorList>
            <consortium name="EnsemblPlants"/>
        </authorList>
    </citation>
    <scope>IDENTIFICATION</scope>
</reference>